<keyword evidence="3" id="KW-1185">Reference proteome</keyword>
<keyword evidence="1" id="KW-0472">Membrane</keyword>
<gene>
    <name evidence="2" type="ORF">JQC72_00990</name>
</gene>
<comment type="caution">
    <text evidence="2">The sequence shown here is derived from an EMBL/GenBank/DDBJ whole genome shotgun (WGS) entry which is preliminary data.</text>
</comment>
<reference evidence="2" key="1">
    <citation type="journal article" date="2024" name="Int. J. Syst. Evol. Microbiol.">
        <title>Polycladomyces zharkentensis sp. nov., a novel thermophilic cellulose- and starch-degrading member of the Bacillota from a geothermal aquifer in Kazakhstan.</title>
        <authorList>
            <person name="Mashzhan A."/>
            <person name="Kistaubayeva A."/>
            <person name="Javier-Lopez R."/>
            <person name="Bissenova U."/>
            <person name="Bissenbay A."/>
            <person name="Birkeland N.K."/>
        </authorList>
    </citation>
    <scope>NUCLEOTIDE SEQUENCE</scope>
    <source>
        <strain evidence="2">ZKZ2T</strain>
    </source>
</reference>
<keyword evidence="1" id="KW-1133">Transmembrane helix</keyword>
<evidence type="ECO:0000256" key="1">
    <source>
        <dbReference type="SAM" id="Phobius"/>
    </source>
</evidence>
<organism evidence="2 3">
    <name type="scientific">Polycladomyces zharkentensis</name>
    <dbReference type="NCBI Taxonomy" id="2807616"/>
    <lineage>
        <taxon>Bacteria</taxon>
        <taxon>Bacillati</taxon>
        <taxon>Bacillota</taxon>
        <taxon>Bacilli</taxon>
        <taxon>Bacillales</taxon>
        <taxon>Thermoactinomycetaceae</taxon>
        <taxon>Polycladomyces</taxon>
    </lineage>
</organism>
<feature type="transmembrane region" description="Helical" evidence="1">
    <location>
        <begin position="6"/>
        <end position="28"/>
    </location>
</feature>
<sequence length="64" mass="7082">MSALGTIAQVVVIVGAILGAVKTSLEIYDRLASRKRRKKRRKPHAPSKWIRRSRQAALGFSLPA</sequence>
<proteinExistence type="predicted"/>
<dbReference type="Proteomes" id="UP001177120">
    <property type="component" value="Unassembled WGS sequence"/>
</dbReference>
<evidence type="ECO:0000313" key="3">
    <source>
        <dbReference type="Proteomes" id="UP001177120"/>
    </source>
</evidence>
<dbReference type="RefSeq" id="WP_205492262.1">
    <property type="nucleotide sequence ID" value="NZ_JAFHAP010000002.1"/>
</dbReference>
<name>A0ABS2WF85_9BACL</name>
<evidence type="ECO:0000313" key="2">
    <source>
        <dbReference type="EMBL" id="MBN2908099.1"/>
    </source>
</evidence>
<accession>A0ABS2WF85</accession>
<keyword evidence="1" id="KW-0812">Transmembrane</keyword>
<dbReference type="EMBL" id="JAFHAP010000002">
    <property type="protein sequence ID" value="MBN2908099.1"/>
    <property type="molecule type" value="Genomic_DNA"/>
</dbReference>
<protein>
    <submittedName>
        <fullName evidence="2">Uncharacterized protein</fullName>
    </submittedName>
</protein>